<dbReference type="EMBL" id="CAKMUD010000127">
    <property type="protein sequence ID" value="CAH1603459.1"/>
    <property type="molecule type" value="Genomic_DNA"/>
</dbReference>
<proteinExistence type="predicted"/>
<evidence type="ECO:0000313" key="2">
    <source>
        <dbReference type="Proteomes" id="UP001295462"/>
    </source>
</evidence>
<organism evidence="1 2">
    <name type="scientific">Vibrio jasicida</name>
    <dbReference type="NCBI Taxonomy" id="766224"/>
    <lineage>
        <taxon>Bacteria</taxon>
        <taxon>Pseudomonadati</taxon>
        <taxon>Pseudomonadota</taxon>
        <taxon>Gammaproteobacteria</taxon>
        <taxon>Vibrionales</taxon>
        <taxon>Vibrionaceae</taxon>
        <taxon>Vibrio</taxon>
    </lineage>
</organism>
<accession>A0AAU9QWJ1</accession>
<reference evidence="1" key="1">
    <citation type="submission" date="2022-01" db="EMBL/GenBank/DDBJ databases">
        <authorList>
            <person name="Lagorce A."/>
        </authorList>
    </citation>
    <scope>NUCLEOTIDE SEQUENCE</scope>
    <source>
        <strain evidence="1">Th15_F1_A12</strain>
    </source>
</reference>
<gene>
    <name evidence="1" type="ORF">THF1A12_70178</name>
</gene>
<dbReference type="Proteomes" id="UP001295462">
    <property type="component" value="Unassembled WGS sequence"/>
</dbReference>
<comment type="caution">
    <text evidence="1">The sequence shown here is derived from an EMBL/GenBank/DDBJ whole genome shotgun (WGS) entry which is preliminary data.</text>
</comment>
<evidence type="ECO:0000313" key="1">
    <source>
        <dbReference type="EMBL" id="CAH1603459.1"/>
    </source>
</evidence>
<sequence length="64" mass="7577">MSFILKSYKSPKHRFNTNNVKISAYKIKNKTKPRVNSNVDPFLFFPQLEPNRKILSFIVNKTFT</sequence>
<dbReference type="AlphaFoldDB" id="A0AAU9QWJ1"/>
<name>A0AAU9QWJ1_9VIBR</name>
<protein>
    <submittedName>
        <fullName evidence="1">Uncharacterized protein</fullName>
    </submittedName>
</protein>